<dbReference type="GO" id="GO:0005975">
    <property type="term" value="P:carbohydrate metabolic process"/>
    <property type="evidence" value="ECO:0007669"/>
    <property type="project" value="InterPro"/>
</dbReference>
<dbReference type="Proteomes" id="UP001420932">
    <property type="component" value="Unassembled WGS sequence"/>
</dbReference>
<keyword evidence="3" id="KW-0134">Cell wall</keyword>
<dbReference type="InterPro" id="IPR012334">
    <property type="entry name" value="Pectin_lyas_fold"/>
</dbReference>
<evidence type="ECO:0000256" key="7">
    <source>
        <dbReference type="ARBA" id="ARBA00023316"/>
    </source>
</evidence>
<name>A0AAP0HKS3_9MAGN</name>
<dbReference type="GO" id="GO:0071555">
    <property type="term" value="P:cell wall organization"/>
    <property type="evidence" value="ECO:0007669"/>
    <property type="project" value="UniProtKB-KW"/>
</dbReference>
<dbReference type="AlphaFoldDB" id="A0AAP0HKS3"/>
<dbReference type="GO" id="GO:0004650">
    <property type="term" value="F:polygalacturonase activity"/>
    <property type="evidence" value="ECO:0007669"/>
    <property type="project" value="InterPro"/>
</dbReference>
<organism evidence="9 10">
    <name type="scientific">Stephania yunnanensis</name>
    <dbReference type="NCBI Taxonomy" id="152371"/>
    <lineage>
        <taxon>Eukaryota</taxon>
        <taxon>Viridiplantae</taxon>
        <taxon>Streptophyta</taxon>
        <taxon>Embryophyta</taxon>
        <taxon>Tracheophyta</taxon>
        <taxon>Spermatophyta</taxon>
        <taxon>Magnoliopsida</taxon>
        <taxon>Ranunculales</taxon>
        <taxon>Menispermaceae</taxon>
        <taxon>Menispermoideae</taxon>
        <taxon>Cissampelideae</taxon>
        <taxon>Stephania</taxon>
    </lineage>
</organism>
<sequence length="155" mass="16683">MNNVENPIIIDQGYCPTHTCKNKKPSNIAISDIQYKNIRGTSSSEVAVSINCSPKNPCKDISLIDINLTGGKITDQFLLVQPSRVQISDVHYRNIRGTSSSENAVTIMCSPQYPCQGVELFNINLRPGGIKGGATASCANAKLTYGGTQVPPPCR</sequence>
<dbReference type="InterPro" id="IPR000743">
    <property type="entry name" value="Glyco_hydro_28"/>
</dbReference>
<gene>
    <name evidence="9" type="ORF">Syun_028764</name>
</gene>
<evidence type="ECO:0000256" key="8">
    <source>
        <dbReference type="RuleBase" id="RU361169"/>
    </source>
</evidence>
<evidence type="ECO:0000256" key="1">
    <source>
        <dbReference type="ARBA" id="ARBA00004191"/>
    </source>
</evidence>
<reference evidence="9 10" key="1">
    <citation type="submission" date="2024-01" db="EMBL/GenBank/DDBJ databases">
        <title>Genome assemblies of Stephania.</title>
        <authorList>
            <person name="Yang L."/>
        </authorList>
    </citation>
    <scope>NUCLEOTIDE SEQUENCE [LARGE SCALE GENOMIC DNA]</scope>
    <source>
        <strain evidence="9">YNDBR</strain>
        <tissue evidence="9">Leaf</tissue>
    </source>
</reference>
<keyword evidence="4" id="KW-0964">Secreted</keyword>
<dbReference type="InterPro" id="IPR011050">
    <property type="entry name" value="Pectin_lyase_fold/virulence"/>
</dbReference>
<evidence type="ECO:0000313" key="9">
    <source>
        <dbReference type="EMBL" id="KAK9086370.1"/>
    </source>
</evidence>
<keyword evidence="10" id="KW-1185">Reference proteome</keyword>
<keyword evidence="6 8" id="KW-0326">Glycosidase</keyword>
<evidence type="ECO:0000256" key="5">
    <source>
        <dbReference type="ARBA" id="ARBA00022801"/>
    </source>
</evidence>
<dbReference type="EMBL" id="JBBNAF010000013">
    <property type="protein sequence ID" value="KAK9086370.1"/>
    <property type="molecule type" value="Genomic_DNA"/>
</dbReference>
<evidence type="ECO:0000256" key="3">
    <source>
        <dbReference type="ARBA" id="ARBA00022512"/>
    </source>
</evidence>
<evidence type="ECO:0000256" key="4">
    <source>
        <dbReference type="ARBA" id="ARBA00022525"/>
    </source>
</evidence>
<proteinExistence type="inferred from homology"/>
<protein>
    <submittedName>
        <fullName evidence="9">Uncharacterized protein</fullName>
    </submittedName>
</protein>
<dbReference type="PANTHER" id="PTHR31375">
    <property type="match status" value="1"/>
</dbReference>
<comment type="caution">
    <text evidence="9">The sequence shown here is derived from an EMBL/GenBank/DDBJ whole genome shotgun (WGS) entry which is preliminary data.</text>
</comment>
<evidence type="ECO:0000256" key="2">
    <source>
        <dbReference type="ARBA" id="ARBA00008834"/>
    </source>
</evidence>
<dbReference type="Pfam" id="PF00295">
    <property type="entry name" value="Glyco_hydro_28"/>
    <property type="match status" value="2"/>
</dbReference>
<keyword evidence="7" id="KW-0961">Cell wall biogenesis/degradation</keyword>
<comment type="subcellular location">
    <subcellularLocation>
        <location evidence="1">Secreted</location>
        <location evidence="1">Cell wall</location>
    </subcellularLocation>
</comment>
<dbReference type="SUPFAM" id="SSF51126">
    <property type="entry name" value="Pectin lyase-like"/>
    <property type="match status" value="2"/>
</dbReference>
<keyword evidence="5 8" id="KW-0378">Hydrolase</keyword>
<evidence type="ECO:0000256" key="6">
    <source>
        <dbReference type="ARBA" id="ARBA00023295"/>
    </source>
</evidence>
<evidence type="ECO:0000313" key="10">
    <source>
        <dbReference type="Proteomes" id="UP001420932"/>
    </source>
</evidence>
<accession>A0AAP0HKS3</accession>
<dbReference type="Gene3D" id="2.160.20.10">
    <property type="entry name" value="Single-stranded right-handed beta-helix, Pectin lyase-like"/>
    <property type="match status" value="2"/>
</dbReference>
<comment type="similarity">
    <text evidence="2 8">Belongs to the glycosyl hydrolase 28 family.</text>
</comment>